<dbReference type="InterPro" id="IPR051677">
    <property type="entry name" value="AfsR-DnrI-RedD_regulator"/>
</dbReference>
<name>A0A660SG10_UNCW3</name>
<dbReference type="InterPro" id="IPR041617">
    <property type="entry name" value="TPR_MalT"/>
</dbReference>
<dbReference type="GO" id="GO:0006355">
    <property type="term" value="P:regulation of DNA-templated transcription"/>
    <property type="evidence" value="ECO:0007669"/>
    <property type="project" value="InterPro"/>
</dbReference>
<dbReference type="Pfam" id="PF03704">
    <property type="entry name" value="BTAD"/>
    <property type="match status" value="1"/>
</dbReference>
<dbReference type="SMART" id="SM00028">
    <property type="entry name" value="TPR"/>
    <property type="match status" value="5"/>
</dbReference>
<dbReference type="SUPFAM" id="SSF48452">
    <property type="entry name" value="TPR-like"/>
    <property type="match status" value="2"/>
</dbReference>
<comment type="caution">
    <text evidence="2">The sequence shown here is derived from an EMBL/GenBank/DDBJ whole genome shotgun (WGS) entry which is preliminary data.</text>
</comment>
<dbReference type="Gene3D" id="1.25.40.10">
    <property type="entry name" value="Tetratricopeptide repeat domain"/>
    <property type="match status" value="2"/>
</dbReference>
<accession>A0A660SG10</accession>
<evidence type="ECO:0000259" key="1">
    <source>
        <dbReference type="SMART" id="SM01043"/>
    </source>
</evidence>
<dbReference type="InterPro" id="IPR016032">
    <property type="entry name" value="Sig_transdc_resp-reg_C-effctor"/>
</dbReference>
<dbReference type="InterPro" id="IPR005158">
    <property type="entry name" value="BTAD"/>
</dbReference>
<evidence type="ECO:0000313" key="3">
    <source>
        <dbReference type="Proteomes" id="UP000268469"/>
    </source>
</evidence>
<dbReference type="InterPro" id="IPR036388">
    <property type="entry name" value="WH-like_DNA-bd_sf"/>
</dbReference>
<dbReference type="AlphaFoldDB" id="A0A660SG10"/>
<dbReference type="InterPro" id="IPR011990">
    <property type="entry name" value="TPR-like_helical_dom_sf"/>
</dbReference>
<dbReference type="PANTHER" id="PTHR35807">
    <property type="entry name" value="TRANSCRIPTIONAL REGULATOR REDD-RELATED"/>
    <property type="match status" value="1"/>
</dbReference>
<gene>
    <name evidence="2" type="ORF">DRP53_07600</name>
</gene>
<organism evidence="2 3">
    <name type="scientific">candidate division WOR-3 bacterium</name>
    <dbReference type="NCBI Taxonomy" id="2052148"/>
    <lineage>
        <taxon>Bacteria</taxon>
        <taxon>Bacteria division WOR-3</taxon>
    </lineage>
</organism>
<dbReference type="Pfam" id="PF17874">
    <property type="entry name" value="TPR_MalT"/>
    <property type="match status" value="1"/>
</dbReference>
<feature type="non-terminal residue" evidence="2">
    <location>
        <position position="1"/>
    </location>
</feature>
<dbReference type="Gene3D" id="1.10.10.10">
    <property type="entry name" value="Winged helix-like DNA-binding domain superfamily/Winged helix DNA-binding domain"/>
    <property type="match status" value="1"/>
</dbReference>
<dbReference type="EMBL" id="QNBE01000074">
    <property type="protein sequence ID" value="RKX69627.1"/>
    <property type="molecule type" value="Genomic_DNA"/>
</dbReference>
<dbReference type="Proteomes" id="UP000268469">
    <property type="component" value="Unassembled WGS sequence"/>
</dbReference>
<proteinExistence type="predicted"/>
<evidence type="ECO:0000313" key="2">
    <source>
        <dbReference type="EMBL" id="RKX69627.1"/>
    </source>
</evidence>
<dbReference type="InterPro" id="IPR019734">
    <property type="entry name" value="TPR_rpt"/>
</dbReference>
<dbReference type="GO" id="GO:0003677">
    <property type="term" value="F:DNA binding"/>
    <property type="evidence" value="ECO:0007669"/>
    <property type="project" value="InterPro"/>
</dbReference>
<sequence>DNHYIAICLHNFAVANIISGDFSTATRNLEYLRDRLSSEITPLLISVLNNLGVSLISVGELARAESVFKEALKFSQLLNDKGTEVQCFSNLASVNMYRGDLDDAEQFLSGAEKIAKSTGNNQLLAGILGDRAEVALRRGDFFKAKELITESLKCSKYPLHNASFLLILAIAELSLRNAGSARKILAKVRPVLKDSKQRMMTWNLLSAWLHIMENNRRSAYKSLSRAIQIAEENGYEYHFIDQIKYSPELIKFVKSMEVHSSYLRSALSKVPCRKIFDTLVEPEEENFDIIIRLFGIPEIKIDGELLKRPWRTKKVEELFYFLVVHRNEFLTRDGVTGEFWPDHNPKIARQLFHNFLYWIRRTIRKNIIIFERGYYKISSDLKFWVDIEEFKRLINLGQGLINDGNHIGGLVELEKALSLYRGGFMDSFYGEWSQKLRLEFEALYLDLLENLAKGYYKMQNHQKAVIFCRELISADPYNEEAYRLLMRCYAKLNNLGGVKKTYEELRDVLKRDLKTDPHPLTRELLNSLIRERSS</sequence>
<protein>
    <recommendedName>
        <fullName evidence="1">Bacterial transcriptional activator domain-containing protein</fullName>
    </recommendedName>
</protein>
<feature type="domain" description="Bacterial transcriptional activator" evidence="1">
    <location>
        <begin position="385"/>
        <end position="529"/>
    </location>
</feature>
<dbReference type="SUPFAM" id="SSF46894">
    <property type="entry name" value="C-terminal effector domain of the bipartite response regulators"/>
    <property type="match status" value="1"/>
</dbReference>
<reference evidence="2 3" key="1">
    <citation type="submission" date="2018-06" db="EMBL/GenBank/DDBJ databases">
        <title>Extensive metabolic versatility and redundancy in microbially diverse, dynamic hydrothermal sediments.</title>
        <authorList>
            <person name="Dombrowski N."/>
            <person name="Teske A."/>
            <person name="Baker B.J."/>
        </authorList>
    </citation>
    <scope>NUCLEOTIDE SEQUENCE [LARGE SCALE GENOMIC DNA]</scope>
    <source>
        <strain evidence="2">B36_G15</strain>
    </source>
</reference>
<dbReference type="SMART" id="SM01043">
    <property type="entry name" value="BTAD"/>
    <property type="match status" value="1"/>
</dbReference>